<evidence type="ECO:0000313" key="2">
    <source>
        <dbReference type="Proteomes" id="UP000002139"/>
    </source>
</evidence>
<dbReference type="Proteomes" id="UP000002139">
    <property type="component" value="Chromosome"/>
</dbReference>
<dbReference type="AlphaFoldDB" id="A9GE83"/>
<gene>
    <name evidence="1" type="ordered locus">sce9283</name>
</gene>
<organism evidence="1 2">
    <name type="scientific">Sorangium cellulosum (strain So ce56)</name>
    <name type="common">Polyangium cellulosum (strain So ce56)</name>
    <dbReference type="NCBI Taxonomy" id="448385"/>
    <lineage>
        <taxon>Bacteria</taxon>
        <taxon>Pseudomonadati</taxon>
        <taxon>Myxococcota</taxon>
        <taxon>Polyangia</taxon>
        <taxon>Polyangiales</taxon>
        <taxon>Polyangiaceae</taxon>
        <taxon>Sorangium</taxon>
    </lineage>
</organism>
<protein>
    <submittedName>
        <fullName evidence="1">Uncharacterized protein</fullName>
    </submittedName>
</protein>
<proteinExistence type="predicted"/>
<dbReference type="HOGENOM" id="CLU_2467384_0_0_7"/>
<dbReference type="KEGG" id="scl:sce9283"/>
<dbReference type="EMBL" id="AM746676">
    <property type="protein sequence ID" value="CAN99456.1"/>
    <property type="molecule type" value="Genomic_DNA"/>
</dbReference>
<keyword evidence="2" id="KW-1185">Reference proteome</keyword>
<accession>A9GE83</accession>
<evidence type="ECO:0000313" key="1">
    <source>
        <dbReference type="EMBL" id="CAN99456.1"/>
    </source>
</evidence>
<name>A9GE83_SORC5</name>
<reference evidence="1 2" key="1">
    <citation type="journal article" date="2007" name="Nat. Biotechnol.">
        <title>Complete genome sequence of the myxobacterium Sorangium cellulosum.</title>
        <authorList>
            <person name="Schneiker S."/>
            <person name="Perlova O."/>
            <person name="Kaiser O."/>
            <person name="Gerth K."/>
            <person name="Alici A."/>
            <person name="Altmeyer M.O."/>
            <person name="Bartels D."/>
            <person name="Bekel T."/>
            <person name="Beyer S."/>
            <person name="Bode E."/>
            <person name="Bode H.B."/>
            <person name="Bolten C.J."/>
            <person name="Choudhuri J.V."/>
            <person name="Doss S."/>
            <person name="Elnakady Y.A."/>
            <person name="Frank B."/>
            <person name="Gaigalat L."/>
            <person name="Goesmann A."/>
            <person name="Groeger C."/>
            <person name="Gross F."/>
            <person name="Jelsbak L."/>
            <person name="Jelsbak L."/>
            <person name="Kalinowski J."/>
            <person name="Kegler C."/>
            <person name="Knauber T."/>
            <person name="Konietzny S."/>
            <person name="Kopp M."/>
            <person name="Krause L."/>
            <person name="Krug D."/>
            <person name="Linke B."/>
            <person name="Mahmud T."/>
            <person name="Martinez-Arias R."/>
            <person name="McHardy A.C."/>
            <person name="Merai M."/>
            <person name="Meyer F."/>
            <person name="Mormann S."/>
            <person name="Munoz-Dorado J."/>
            <person name="Perez J."/>
            <person name="Pradella S."/>
            <person name="Rachid S."/>
            <person name="Raddatz G."/>
            <person name="Rosenau F."/>
            <person name="Rueckert C."/>
            <person name="Sasse F."/>
            <person name="Scharfe M."/>
            <person name="Schuster S.C."/>
            <person name="Suen G."/>
            <person name="Treuner-Lange A."/>
            <person name="Velicer G.J."/>
            <person name="Vorholter F.-J."/>
            <person name="Weissman K.J."/>
            <person name="Welch R.D."/>
            <person name="Wenzel S.C."/>
            <person name="Whitworth D.E."/>
            <person name="Wilhelm S."/>
            <person name="Wittmann C."/>
            <person name="Bloecker H."/>
            <person name="Puehler A."/>
            <person name="Mueller R."/>
        </authorList>
    </citation>
    <scope>NUCLEOTIDE SEQUENCE [LARGE SCALE GENOMIC DNA]</scope>
    <source>
        <strain evidence="2">So ce56</strain>
    </source>
</reference>
<sequence length="88" mass="9099">MRPYVRLRHDEPCAGRGIDLGVCARGVCVECLATDPMLDCPNGLACDGTPCVPAHCDNNRLDAGLGEMGLDCGGPCRPCATGLHCALG</sequence>